<dbReference type="GO" id="GO:0008270">
    <property type="term" value="F:zinc ion binding"/>
    <property type="evidence" value="ECO:0007669"/>
    <property type="project" value="UniProtKB-KW"/>
</dbReference>
<feature type="compositionally biased region" description="Low complexity" evidence="10">
    <location>
        <begin position="91"/>
        <end position="103"/>
    </location>
</feature>
<dbReference type="FunFam" id="3.30.160.60:FF:000072">
    <property type="entry name" value="zinc finger protein 143 isoform X1"/>
    <property type="match status" value="1"/>
</dbReference>
<keyword evidence="2" id="KW-0479">Metal-binding</keyword>
<sequence>MEATVPVSYRIPNNELRAMEPPRYLGSHVDHPSLPYFSTTSMAYAPHLASAPYEVLGSFQNSYQQQPFFCPPPQPVASAPPSHHHQPTRISTESVSLPSSSPEHQPSKIPHARLPQDSQPRIPSNYHHPGQTLVVAPQPPSPNIKKEHDASALPTDVEFSTEIDILMKTIQSHEGSTTPAPQISPIQQHMAHVPPNPYQVGVATYQFPTPNPEPARFTASSPEKTTKQKRKHQCTLPGCGKLFTQKTHLDIHMRAHTGAKPFKCNEPSCGQRFSQLGNLRTHERRHTGEKPYSCDICHKKFAQRGNVRAHKITHEQAKPYTCQLDNCWKQFTQLGNLKSHQNKFHATTLRNLTLRFAHLNDPDSMSPDDRNLWEYFSSLYKNSNKGIKGRGKDRKISYSTLLHHHTENKDLETKELPPPSDEGSISSYDDGEDDEELLHKQRYMHHYHQHNPHHTHLHHPNHHHGGNSSNLVHHHLQHHEPFYTKKEH</sequence>
<evidence type="ECO:0000256" key="10">
    <source>
        <dbReference type="SAM" id="MobiDB-lite"/>
    </source>
</evidence>
<reference evidence="12" key="1">
    <citation type="submission" date="2021-12" db="EMBL/GenBank/DDBJ databases">
        <title>Convergent genome expansion in fungi linked to evolution of root-endophyte symbiosis.</title>
        <authorList>
            <consortium name="DOE Joint Genome Institute"/>
            <person name="Ke Y.-H."/>
            <person name="Bonito G."/>
            <person name="Liao H.-L."/>
            <person name="Looney B."/>
            <person name="Rojas-Flechas A."/>
            <person name="Nash J."/>
            <person name="Hameed K."/>
            <person name="Schadt C."/>
            <person name="Martin F."/>
            <person name="Crous P.W."/>
            <person name="Miettinen O."/>
            <person name="Magnuson J.K."/>
            <person name="Labbe J."/>
            <person name="Jacobson D."/>
            <person name="Doktycz M.J."/>
            <person name="Veneault-Fourrey C."/>
            <person name="Kuo A."/>
            <person name="Mondo S."/>
            <person name="Calhoun S."/>
            <person name="Riley R."/>
            <person name="Ohm R."/>
            <person name="LaButti K."/>
            <person name="Andreopoulos B."/>
            <person name="Pangilinan J."/>
            <person name="Nolan M."/>
            <person name="Tritt A."/>
            <person name="Clum A."/>
            <person name="Lipzen A."/>
            <person name="Daum C."/>
            <person name="Barry K."/>
            <person name="Grigoriev I.V."/>
            <person name="Vilgalys R."/>
        </authorList>
    </citation>
    <scope>NUCLEOTIDE SEQUENCE</scope>
    <source>
        <strain evidence="12">PMI_201</strain>
    </source>
</reference>
<dbReference type="GO" id="GO:0005634">
    <property type="term" value="C:nucleus"/>
    <property type="evidence" value="ECO:0007669"/>
    <property type="project" value="UniProtKB-SubCell"/>
</dbReference>
<dbReference type="RefSeq" id="XP_046066052.1">
    <property type="nucleotide sequence ID" value="XM_046212348.1"/>
</dbReference>
<dbReference type="AlphaFoldDB" id="A0AAD4PSV5"/>
<dbReference type="PROSITE" id="PS00028">
    <property type="entry name" value="ZINC_FINGER_C2H2_1"/>
    <property type="match status" value="4"/>
</dbReference>
<keyword evidence="6" id="KW-0805">Transcription regulation</keyword>
<dbReference type="Proteomes" id="UP001201262">
    <property type="component" value="Unassembled WGS sequence"/>
</dbReference>
<dbReference type="InterPro" id="IPR013087">
    <property type="entry name" value="Znf_C2H2_type"/>
</dbReference>
<protein>
    <recommendedName>
        <fullName evidence="11">C2H2-type domain-containing protein</fullName>
    </recommendedName>
</protein>
<proteinExistence type="predicted"/>
<keyword evidence="7" id="KW-0804">Transcription</keyword>
<evidence type="ECO:0000256" key="9">
    <source>
        <dbReference type="PROSITE-ProRule" id="PRU00042"/>
    </source>
</evidence>
<evidence type="ECO:0000313" key="12">
    <source>
        <dbReference type="EMBL" id="KAH8689698.1"/>
    </source>
</evidence>
<feature type="region of interest" description="Disordered" evidence="10">
    <location>
        <begin position="404"/>
        <end position="433"/>
    </location>
</feature>
<dbReference type="Gene3D" id="3.30.160.60">
    <property type="entry name" value="Classic Zinc Finger"/>
    <property type="match status" value="4"/>
</dbReference>
<feature type="region of interest" description="Disordered" evidence="10">
    <location>
        <begin position="449"/>
        <end position="471"/>
    </location>
</feature>
<feature type="domain" description="C2H2-type" evidence="11">
    <location>
        <begin position="232"/>
        <end position="261"/>
    </location>
</feature>
<evidence type="ECO:0000256" key="4">
    <source>
        <dbReference type="ARBA" id="ARBA00022771"/>
    </source>
</evidence>
<evidence type="ECO:0000313" key="13">
    <source>
        <dbReference type="Proteomes" id="UP001201262"/>
    </source>
</evidence>
<feature type="compositionally biased region" description="Basic residues" evidence="10">
    <location>
        <begin position="449"/>
        <end position="465"/>
    </location>
</feature>
<evidence type="ECO:0000256" key="6">
    <source>
        <dbReference type="ARBA" id="ARBA00023015"/>
    </source>
</evidence>
<dbReference type="Pfam" id="PF00096">
    <property type="entry name" value="zf-C2H2"/>
    <property type="match status" value="4"/>
</dbReference>
<dbReference type="InterPro" id="IPR050329">
    <property type="entry name" value="GLI_C2H2-zinc-finger"/>
</dbReference>
<feature type="region of interest" description="Disordered" evidence="10">
    <location>
        <begin position="210"/>
        <end position="231"/>
    </location>
</feature>
<name>A0AAD4PSV5_9EURO</name>
<feature type="domain" description="C2H2-type" evidence="11">
    <location>
        <begin position="320"/>
        <end position="346"/>
    </location>
</feature>
<comment type="caution">
    <text evidence="12">The sequence shown here is derived from an EMBL/GenBank/DDBJ whole genome shotgun (WGS) entry which is preliminary data.</text>
</comment>
<dbReference type="InterPro" id="IPR036236">
    <property type="entry name" value="Znf_C2H2_sf"/>
</dbReference>
<dbReference type="SMART" id="SM00355">
    <property type="entry name" value="ZnF_C2H2"/>
    <property type="match status" value="4"/>
</dbReference>
<evidence type="ECO:0000256" key="5">
    <source>
        <dbReference type="ARBA" id="ARBA00022833"/>
    </source>
</evidence>
<dbReference type="GeneID" id="70242635"/>
<keyword evidence="3" id="KW-0677">Repeat</keyword>
<dbReference type="FunFam" id="3.30.160.60:FF:001289">
    <property type="entry name" value="Zinc finger protein 574"/>
    <property type="match status" value="1"/>
</dbReference>
<dbReference type="SUPFAM" id="SSF57667">
    <property type="entry name" value="beta-beta-alpha zinc fingers"/>
    <property type="match status" value="2"/>
</dbReference>
<feature type="domain" description="C2H2-type" evidence="11">
    <location>
        <begin position="292"/>
        <end position="319"/>
    </location>
</feature>
<dbReference type="GO" id="GO:0000981">
    <property type="term" value="F:DNA-binding transcription factor activity, RNA polymerase II-specific"/>
    <property type="evidence" value="ECO:0007669"/>
    <property type="project" value="UniProtKB-ARBA"/>
</dbReference>
<dbReference type="PROSITE" id="PS50157">
    <property type="entry name" value="ZINC_FINGER_C2H2_2"/>
    <property type="match status" value="4"/>
</dbReference>
<evidence type="ECO:0000256" key="7">
    <source>
        <dbReference type="ARBA" id="ARBA00023163"/>
    </source>
</evidence>
<accession>A0AAD4PSV5</accession>
<feature type="compositionally biased region" description="Basic and acidic residues" evidence="10">
    <location>
        <begin position="404"/>
        <end position="415"/>
    </location>
</feature>
<evidence type="ECO:0000259" key="11">
    <source>
        <dbReference type="PROSITE" id="PS50157"/>
    </source>
</evidence>
<dbReference type="GO" id="GO:0000978">
    <property type="term" value="F:RNA polymerase II cis-regulatory region sequence-specific DNA binding"/>
    <property type="evidence" value="ECO:0007669"/>
    <property type="project" value="TreeGrafter"/>
</dbReference>
<evidence type="ECO:0000256" key="3">
    <source>
        <dbReference type="ARBA" id="ARBA00022737"/>
    </source>
</evidence>
<dbReference type="GO" id="GO:0045944">
    <property type="term" value="P:positive regulation of transcription by RNA polymerase II"/>
    <property type="evidence" value="ECO:0007669"/>
    <property type="project" value="UniProtKB-ARBA"/>
</dbReference>
<keyword evidence="13" id="KW-1185">Reference proteome</keyword>
<dbReference type="PANTHER" id="PTHR19818:SF139">
    <property type="entry name" value="PAIR-RULE PROTEIN ODD-PAIRED"/>
    <property type="match status" value="1"/>
</dbReference>
<dbReference type="PANTHER" id="PTHR19818">
    <property type="entry name" value="ZINC FINGER PROTEIN ZIC AND GLI"/>
    <property type="match status" value="1"/>
</dbReference>
<feature type="region of interest" description="Disordered" evidence="10">
    <location>
        <begin position="66"/>
        <end position="153"/>
    </location>
</feature>
<keyword evidence="8" id="KW-0539">Nucleus</keyword>
<gene>
    <name evidence="12" type="ORF">BGW36DRAFT_308597</name>
</gene>
<feature type="domain" description="C2H2-type" evidence="11">
    <location>
        <begin position="262"/>
        <end position="291"/>
    </location>
</feature>
<dbReference type="FunFam" id="3.30.160.60:FF:000446">
    <property type="entry name" value="Zinc finger protein"/>
    <property type="match status" value="1"/>
</dbReference>
<comment type="subcellular location">
    <subcellularLocation>
        <location evidence="1">Nucleus</location>
    </subcellularLocation>
</comment>
<evidence type="ECO:0000256" key="2">
    <source>
        <dbReference type="ARBA" id="ARBA00022723"/>
    </source>
</evidence>
<evidence type="ECO:0000256" key="1">
    <source>
        <dbReference type="ARBA" id="ARBA00004123"/>
    </source>
</evidence>
<keyword evidence="5" id="KW-0862">Zinc</keyword>
<dbReference type="EMBL" id="JAJTJA010000015">
    <property type="protein sequence ID" value="KAH8689698.1"/>
    <property type="molecule type" value="Genomic_DNA"/>
</dbReference>
<keyword evidence="4 9" id="KW-0863">Zinc-finger</keyword>
<evidence type="ECO:0000256" key="8">
    <source>
        <dbReference type="ARBA" id="ARBA00023242"/>
    </source>
</evidence>
<organism evidence="12 13">
    <name type="scientific">Talaromyces proteolyticus</name>
    <dbReference type="NCBI Taxonomy" id="1131652"/>
    <lineage>
        <taxon>Eukaryota</taxon>
        <taxon>Fungi</taxon>
        <taxon>Dikarya</taxon>
        <taxon>Ascomycota</taxon>
        <taxon>Pezizomycotina</taxon>
        <taxon>Eurotiomycetes</taxon>
        <taxon>Eurotiomycetidae</taxon>
        <taxon>Eurotiales</taxon>
        <taxon>Trichocomaceae</taxon>
        <taxon>Talaromyces</taxon>
        <taxon>Talaromyces sect. Bacilispori</taxon>
    </lineage>
</organism>